<dbReference type="OMA" id="SAQLIWP"/>
<dbReference type="OrthoDB" id="6022258at2759"/>
<proteinExistence type="predicted"/>
<reference evidence="2 3" key="1">
    <citation type="journal article" date="2010" name="Science">
        <title>Genomic comparison of the ants Camponotus floridanus and Harpegnathos saltator.</title>
        <authorList>
            <person name="Bonasio R."/>
            <person name="Zhang G."/>
            <person name="Ye C."/>
            <person name="Mutti N.S."/>
            <person name="Fang X."/>
            <person name="Qin N."/>
            <person name="Donahue G."/>
            <person name="Yang P."/>
            <person name="Li Q."/>
            <person name="Li C."/>
            <person name="Zhang P."/>
            <person name="Huang Z."/>
            <person name="Berger S.L."/>
            <person name="Reinberg D."/>
            <person name="Wang J."/>
            <person name="Liebig J."/>
        </authorList>
    </citation>
    <scope>NUCLEOTIDE SEQUENCE [LARGE SCALE GENOMIC DNA]</scope>
    <source>
        <strain evidence="2 3">R22 G/1</strain>
    </source>
</reference>
<evidence type="ECO:0000313" key="2">
    <source>
        <dbReference type="EMBL" id="EFN84070.1"/>
    </source>
</evidence>
<keyword evidence="1" id="KW-0732">Signal</keyword>
<feature type="signal peptide" evidence="1">
    <location>
        <begin position="1"/>
        <end position="23"/>
    </location>
</feature>
<organism evidence="3">
    <name type="scientific">Harpegnathos saltator</name>
    <name type="common">Jerdon's jumping ant</name>
    <dbReference type="NCBI Taxonomy" id="610380"/>
    <lineage>
        <taxon>Eukaryota</taxon>
        <taxon>Metazoa</taxon>
        <taxon>Ecdysozoa</taxon>
        <taxon>Arthropoda</taxon>
        <taxon>Hexapoda</taxon>
        <taxon>Insecta</taxon>
        <taxon>Pterygota</taxon>
        <taxon>Neoptera</taxon>
        <taxon>Endopterygota</taxon>
        <taxon>Hymenoptera</taxon>
        <taxon>Apocrita</taxon>
        <taxon>Aculeata</taxon>
        <taxon>Formicoidea</taxon>
        <taxon>Formicidae</taxon>
        <taxon>Ponerinae</taxon>
        <taxon>Ponerini</taxon>
        <taxon>Harpegnathos</taxon>
    </lineage>
</organism>
<gene>
    <name evidence="2" type="ORF">EAI_08350</name>
</gene>
<feature type="chain" id="PRO_5003157615" evidence="1">
    <location>
        <begin position="24"/>
        <end position="1882"/>
    </location>
</feature>
<dbReference type="KEGG" id="hst:105183598"/>
<sequence>MLPNKALVVCLVLPLILASSAQSLNLEDISRTLDELLVGVRSPRRPRDREDTSSIWQKYEFGTGAGNREEVEVTNITLHRYADIPETNDWQFLQTENAYFICAEGSTLLFYEVDLNDLSIKLSANVTTEGRILRFKVFDLKVEEMKRKDYADDLMAVLFVGSEYGYFLYWYRVSENATRLYSKLSVQHEYRDMEIVRKGDQNELLLLNNNVVYLGQSSIDVYGFHSDYSNHRIDIWFCRRLYIPETSDVQVCPFYDSTILALQTNDSIVLYVARDDDVHCKYEEFEVIETKQLANFVCFESGYIEYLAIAARKARLFHFFENEFQDNAETSLLFDGIIEEVSWITAVPLHTYRDESLLLVQFENLTEIALAWQGSYFKQVLLPSQIMDDFDLSRVVVVPKVGFMHGNTLVRIDVILRELAYPAHSETESMLKTRILLEDVFRTQEAILDKTEAQVNQSYLKNPVTGFWNLSRANVSDVATGKDVKYGAIKVGTMDLQPEDMSTNVMSSLKKLEELEAKLDPVLSNMKDTDNVYTMKIVLQPDVKINADFLVNGTLHAKNVTAAFVNNASTLSAPDSNTNPSVDLINGRKSFPSVDTDNLTVVTLNGIPLEEYVFDNLLASYDDVDFSRPKRLEIDGHLNFSQINDVVWDKLMQNIVWKNENKFIPGDTIVKGQLIVDEGIVAYLNNLRYPQDYVPSRSKITVNVTGEKYFSNLSVINFVNVSMINDIDDFIVLNRDELLDREIIFEDLQIDEILQIDGNVTGINVTKLEGTLNEINMLNTDAIFENLIVVGDIVLRDSIDAKTWSDFDDLLLKTESNATITGNKKFSSEVTLKSNIRTGSVNGHAVSEFVTLDTDQQFPYLKSISASVTFGDVNLGAVNKLKDYVTREQSISSGCINKVLLFMKTPIVDKISFETIEHRITSEAFFERLNKTFRKAYFERLTLSTLRADEITPKMINAMWNYSDLMKLTASTRQNLTGSLVVDNLEISVLDAKLVNGMLMHDFNRLLTRAKSLYDDVFSGNATLQSLRVTGVLTASSINGRDVLDIYDERSMRPVIFQRDVTIENLTVLDFVNGRNLSKFVDDAVRKTDRNITYTGKKTFGNVTCEFLDVRFVNGHFVDDILDPEREQVLRGPVVVNGSITVLESFNTTGKIGAIFLSDFIDRIKPLGNNSYALRGDFRFTGNTSVARLDVSGPVEGMFFDNFLQRTIAKSHSNVTISGTKLFKKLIIFNDRFTIDGVLDDLELFKFREKAVYIDKPFSIDSKVVFKEGIYLRKNVLVKKKLQTSSIMGVDMKDLRENAIPLDAPVHFGERMTLDNVTSQASVKVVQVNDLKMHELIPLHTDQLILIETLMCIKVTYKHIHLRGHVNNYVLNNIYADTFTVDDDQNVTGIIKIRGNVYAYKDFNVHYINGFKLNQIISTNANETLIGNFTFKDTVILDKSLRILGLLNGIDPINWEGTAVMKTSKTKQIIHGKWRVHGNVTFEKNINGSEFLNKINIMEASIILAKERVELYSIIKEINENLDSICEILNVLECRFANQLYKFDTFEYLKILEFEGDIHNIRNIDLDNLGYLLVNHGNCSVTLLQYTSTNFIEADKVFDVGLVDQWTFYRLNRTIYMLTIAKRACGRNLNNIWKLENGRLTHMLELGNVTNFMRTYQNTFIAMNHDETATVPESNLQSSILEALVSYEQEKLNSILYNEPIMPTNQTFVYEVQGRSLNGMHPNDCFNCSSLLNYKVGIFKKEVYVYYNEEISQNHIYFLKDDASQTRILQIIKAHRPKSFLVLNFDGSVETLLIFIENNEAIRVYEYRGIEGFVYRNSIKMKVDQLYKFQMRKYTYMKKKHYLAAVNGDRLTILEAKMHGEKLDLTTLTSSGSCPMNACPTR</sequence>
<name>E2BJR2_HARSA</name>
<dbReference type="STRING" id="610380.E2BJR2"/>
<dbReference type="PhylomeDB" id="E2BJR2"/>
<dbReference type="FunCoup" id="E2BJR2">
    <property type="interactions" value="63"/>
</dbReference>
<dbReference type="Proteomes" id="UP000008237">
    <property type="component" value="Unassembled WGS sequence"/>
</dbReference>
<dbReference type="EMBL" id="GL448616">
    <property type="protein sequence ID" value="EFN84070.1"/>
    <property type="molecule type" value="Genomic_DNA"/>
</dbReference>
<evidence type="ECO:0000256" key="1">
    <source>
        <dbReference type="SAM" id="SignalP"/>
    </source>
</evidence>
<evidence type="ECO:0000313" key="3">
    <source>
        <dbReference type="Proteomes" id="UP000008237"/>
    </source>
</evidence>
<protein>
    <submittedName>
        <fullName evidence="2">Uncharacterized protein</fullName>
    </submittedName>
</protein>
<accession>E2BJR2</accession>
<keyword evidence="3" id="KW-1185">Reference proteome</keyword>
<dbReference type="InParanoid" id="E2BJR2"/>